<dbReference type="PROSITE" id="PS51420">
    <property type="entry name" value="RHO"/>
    <property type="match status" value="1"/>
</dbReference>
<reference evidence="4" key="1">
    <citation type="submission" date="2021-01" db="EMBL/GenBank/DDBJ databases">
        <authorList>
            <person name="Corre E."/>
            <person name="Pelletier E."/>
            <person name="Niang G."/>
            <person name="Scheremetjew M."/>
            <person name="Finn R."/>
            <person name="Kale V."/>
            <person name="Holt S."/>
            <person name="Cochrane G."/>
            <person name="Meng A."/>
            <person name="Brown T."/>
            <person name="Cohen L."/>
        </authorList>
    </citation>
    <scope>NUCLEOTIDE SEQUENCE</scope>
    <source>
        <strain evidence="4">CCMP1243</strain>
    </source>
</reference>
<dbReference type="SMART" id="SM00173">
    <property type="entry name" value="RAS"/>
    <property type="match status" value="1"/>
</dbReference>
<dbReference type="PROSITE" id="PS51421">
    <property type="entry name" value="RAS"/>
    <property type="match status" value="1"/>
</dbReference>
<organism evidence="4">
    <name type="scientific">Rhizochromulina marina</name>
    <dbReference type="NCBI Taxonomy" id="1034831"/>
    <lineage>
        <taxon>Eukaryota</taxon>
        <taxon>Sar</taxon>
        <taxon>Stramenopiles</taxon>
        <taxon>Ochrophyta</taxon>
        <taxon>Dictyochophyceae</taxon>
        <taxon>Rhizochromulinales</taxon>
        <taxon>Rhizochromulina</taxon>
    </lineage>
</organism>
<dbReference type="GO" id="GO:0005525">
    <property type="term" value="F:GTP binding"/>
    <property type="evidence" value="ECO:0007669"/>
    <property type="project" value="UniProtKB-KW"/>
</dbReference>
<dbReference type="PANTHER" id="PTHR47981">
    <property type="entry name" value="RAB FAMILY"/>
    <property type="match status" value="1"/>
</dbReference>
<protein>
    <recommendedName>
        <fullName evidence="5">Ras-related protein Rab</fullName>
    </recommendedName>
</protein>
<evidence type="ECO:0000256" key="2">
    <source>
        <dbReference type="ARBA" id="ARBA00022741"/>
    </source>
</evidence>
<comment type="similarity">
    <text evidence="1">Belongs to the small GTPase superfamily. Rab family.</text>
</comment>
<dbReference type="SMART" id="SM00176">
    <property type="entry name" value="RAN"/>
    <property type="match status" value="1"/>
</dbReference>
<dbReference type="GO" id="GO:0003924">
    <property type="term" value="F:GTPase activity"/>
    <property type="evidence" value="ECO:0007669"/>
    <property type="project" value="InterPro"/>
</dbReference>
<dbReference type="FunFam" id="3.40.50.300:FF:001329">
    <property type="entry name" value="Small GTP-binding protein, putative"/>
    <property type="match status" value="1"/>
</dbReference>
<dbReference type="InterPro" id="IPR027417">
    <property type="entry name" value="P-loop_NTPase"/>
</dbReference>
<dbReference type="Pfam" id="PF00071">
    <property type="entry name" value="Ras"/>
    <property type="match status" value="1"/>
</dbReference>
<dbReference type="PRINTS" id="PR00449">
    <property type="entry name" value="RASTRNSFRMNG"/>
</dbReference>
<dbReference type="NCBIfam" id="TIGR00231">
    <property type="entry name" value="small_GTP"/>
    <property type="match status" value="1"/>
</dbReference>
<sequence length="277" mass="29500">MEERVVLKIIVLGSSNVGKTSLMRRFCKNSFSEARRATTGADFSSKRMSFAGQEVMLQIWDTAGQERFHHGTLGGAFYRGADAALLVYDATSASSFKQVENWRSEVLSRIDVAPGDFPLVVVGNKVDMEGNTPMDGIHGVDKAAVTEWCRAHGTGHIETSAKDGTGVQVAMEAIGTLALARRKAGVQRIARMNSLTGAKDSVNLSTSFRKGETSSGCGMCAGGGAQRRQLQSTSAPLPPAAARFDAANGQHSEEQVQVDCFPARTAGTGLGNRMAKR</sequence>
<evidence type="ECO:0000313" key="4">
    <source>
        <dbReference type="EMBL" id="CAD9682201.1"/>
    </source>
</evidence>
<dbReference type="AlphaFoldDB" id="A0A7S2RVV0"/>
<proteinExistence type="inferred from homology"/>
<evidence type="ECO:0000256" key="1">
    <source>
        <dbReference type="ARBA" id="ARBA00006270"/>
    </source>
</evidence>
<dbReference type="PANTHER" id="PTHR47981:SF20">
    <property type="entry name" value="RAS-RELATED PROTEIN RAB-7A"/>
    <property type="match status" value="1"/>
</dbReference>
<accession>A0A7S2RVV0</accession>
<gene>
    <name evidence="4" type="ORF">RMAR1173_LOCUS8528</name>
</gene>
<dbReference type="Gene3D" id="3.40.50.300">
    <property type="entry name" value="P-loop containing nucleotide triphosphate hydrolases"/>
    <property type="match status" value="1"/>
</dbReference>
<keyword evidence="2" id="KW-0547">Nucleotide-binding</keyword>
<keyword evidence="3" id="KW-0342">GTP-binding</keyword>
<dbReference type="SMART" id="SM00175">
    <property type="entry name" value="RAB"/>
    <property type="match status" value="1"/>
</dbReference>
<name>A0A7S2RVV0_9STRA</name>
<dbReference type="SUPFAM" id="SSF52540">
    <property type="entry name" value="P-loop containing nucleoside triphosphate hydrolases"/>
    <property type="match status" value="1"/>
</dbReference>
<dbReference type="InterPro" id="IPR005225">
    <property type="entry name" value="Small_GTP-bd"/>
</dbReference>
<dbReference type="SMART" id="SM00174">
    <property type="entry name" value="RHO"/>
    <property type="match status" value="1"/>
</dbReference>
<dbReference type="EMBL" id="HBHJ01013079">
    <property type="protein sequence ID" value="CAD9682201.1"/>
    <property type="molecule type" value="Transcribed_RNA"/>
</dbReference>
<evidence type="ECO:0000256" key="3">
    <source>
        <dbReference type="ARBA" id="ARBA00023134"/>
    </source>
</evidence>
<dbReference type="PROSITE" id="PS51419">
    <property type="entry name" value="RAB"/>
    <property type="match status" value="1"/>
</dbReference>
<evidence type="ECO:0008006" key="5">
    <source>
        <dbReference type="Google" id="ProtNLM"/>
    </source>
</evidence>
<dbReference type="InterPro" id="IPR001806">
    <property type="entry name" value="Small_GTPase"/>
</dbReference>